<feature type="chain" id="PRO_5046926296" evidence="1">
    <location>
        <begin position="20"/>
        <end position="228"/>
    </location>
</feature>
<dbReference type="Gene3D" id="3.40.50.1110">
    <property type="entry name" value="SGNH hydrolase"/>
    <property type="match status" value="1"/>
</dbReference>
<evidence type="ECO:0000313" key="3">
    <source>
        <dbReference type="EMBL" id="GAA4131589.1"/>
    </source>
</evidence>
<feature type="domain" description="SGNH hydrolase-type esterase" evidence="2">
    <location>
        <begin position="55"/>
        <end position="214"/>
    </location>
</feature>
<dbReference type="PANTHER" id="PTHR30383">
    <property type="entry name" value="THIOESTERASE 1/PROTEASE 1/LYSOPHOSPHOLIPASE L1"/>
    <property type="match status" value="1"/>
</dbReference>
<sequence>MKSSLTVLIAMLLSLPVLAQENKDLSRDSSYNNWYYASREKLYQGIKGTKVDFVFFGNSITERGPWHELITGKNKIANRGIGGDNTFGMKARIKDVVKTKPKKLFLMMGINDIGRGLPTEWTLKNYEEMIQLVKQISPKTKIYIQSTLPLNEKVLKYDYLMGKADKINALNAGLQNLAKAYSLTYIDLTQVLGNGNTLLEEYTGDGIHLNTEGYIRWVSYLKANNYLK</sequence>
<name>A0ABP7Y6N2_9SPHI</name>
<keyword evidence="3" id="KW-0378">Hydrolase</keyword>
<accession>A0ABP7Y6N2</accession>
<dbReference type="InterPro" id="IPR051532">
    <property type="entry name" value="Ester_Hydrolysis_Enzymes"/>
</dbReference>
<reference evidence="4" key="1">
    <citation type="journal article" date="2019" name="Int. J. Syst. Evol. Microbiol.">
        <title>The Global Catalogue of Microorganisms (GCM) 10K type strain sequencing project: providing services to taxonomists for standard genome sequencing and annotation.</title>
        <authorList>
            <consortium name="The Broad Institute Genomics Platform"/>
            <consortium name="The Broad Institute Genome Sequencing Center for Infectious Disease"/>
            <person name="Wu L."/>
            <person name="Ma J."/>
        </authorList>
    </citation>
    <scope>NUCLEOTIDE SEQUENCE [LARGE SCALE GENOMIC DNA]</scope>
    <source>
        <strain evidence="4">JCM 16704</strain>
    </source>
</reference>
<dbReference type="Proteomes" id="UP001500101">
    <property type="component" value="Unassembled WGS sequence"/>
</dbReference>
<evidence type="ECO:0000259" key="2">
    <source>
        <dbReference type="Pfam" id="PF13472"/>
    </source>
</evidence>
<evidence type="ECO:0000313" key="4">
    <source>
        <dbReference type="Proteomes" id="UP001500101"/>
    </source>
</evidence>
<dbReference type="Pfam" id="PF13472">
    <property type="entry name" value="Lipase_GDSL_2"/>
    <property type="match status" value="1"/>
</dbReference>
<dbReference type="SUPFAM" id="SSF52266">
    <property type="entry name" value="SGNH hydrolase"/>
    <property type="match status" value="1"/>
</dbReference>
<proteinExistence type="predicted"/>
<dbReference type="GO" id="GO:0016787">
    <property type="term" value="F:hydrolase activity"/>
    <property type="evidence" value="ECO:0007669"/>
    <property type="project" value="UniProtKB-KW"/>
</dbReference>
<evidence type="ECO:0000256" key="1">
    <source>
        <dbReference type="SAM" id="SignalP"/>
    </source>
</evidence>
<dbReference type="RefSeq" id="WP_344672801.1">
    <property type="nucleotide sequence ID" value="NZ_BAAAZI010000002.1"/>
</dbReference>
<dbReference type="PANTHER" id="PTHR30383:SF5">
    <property type="entry name" value="SGNH HYDROLASE-TYPE ESTERASE DOMAIN-CONTAINING PROTEIN"/>
    <property type="match status" value="1"/>
</dbReference>
<keyword evidence="4" id="KW-1185">Reference proteome</keyword>
<dbReference type="EMBL" id="BAAAZI010000002">
    <property type="protein sequence ID" value="GAA4131589.1"/>
    <property type="molecule type" value="Genomic_DNA"/>
</dbReference>
<keyword evidence="1" id="KW-0732">Signal</keyword>
<organism evidence="3 4">
    <name type="scientific">Sphingobacterium kyonggiense</name>
    <dbReference type="NCBI Taxonomy" id="714075"/>
    <lineage>
        <taxon>Bacteria</taxon>
        <taxon>Pseudomonadati</taxon>
        <taxon>Bacteroidota</taxon>
        <taxon>Sphingobacteriia</taxon>
        <taxon>Sphingobacteriales</taxon>
        <taxon>Sphingobacteriaceae</taxon>
        <taxon>Sphingobacterium</taxon>
    </lineage>
</organism>
<feature type="signal peptide" evidence="1">
    <location>
        <begin position="1"/>
        <end position="19"/>
    </location>
</feature>
<gene>
    <name evidence="3" type="ORF">GCM10022216_01770</name>
</gene>
<dbReference type="InterPro" id="IPR036514">
    <property type="entry name" value="SGNH_hydro_sf"/>
</dbReference>
<comment type="caution">
    <text evidence="3">The sequence shown here is derived from an EMBL/GenBank/DDBJ whole genome shotgun (WGS) entry which is preliminary data.</text>
</comment>
<dbReference type="InterPro" id="IPR013830">
    <property type="entry name" value="SGNH_hydro"/>
</dbReference>
<protein>
    <submittedName>
        <fullName evidence="3">SGNH/GDSL hydrolase family protein</fullName>
    </submittedName>
</protein>